<reference evidence="1" key="1">
    <citation type="submission" date="2020-10" db="EMBL/GenBank/DDBJ databases">
        <title>Taxonomic study of unclassified bacteria belonging to the class Ktedonobacteria.</title>
        <authorList>
            <person name="Yabe S."/>
            <person name="Wang C.M."/>
            <person name="Zheng Y."/>
            <person name="Sakai Y."/>
            <person name="Cavaletti L."/>
            <person name="Monciardini P."/>
            <person name="Donadio S."/>
        </authorList>
    </citation>
    <scope>NUCLEOTIDE SEQUENCE</scope>
    <source>
        <strain evidence="1">ID150040</strain>
    </source>
</reference>
<dbReference type="AlphaFoldDB" id="A0A8J3N928"/>
<comment type="caution">
    <text evidence="1">The sequence shown here is derived from an EMBL/GenBank/DDBJ whole genome shotgun (WGS) entry which is preliminary data.</text>
</comment>
<organism evidence="1 2">
    <name type="scientific">Reticulibacter mediterranei</name>
    <dbReference type="NCBI Taxonomy" id="2778369"/>
    <lineage>
        <taxon>Bacteria</taxon>
        <taxon>Bacillati</taxon>
        <taxon>Chloroflexota</taxon>
        <taxon>Ktedonobacteria</taxon>
        <taxon>Ktedonobacterales</taxon>
        <taxon>Reticulibacteraceae</taxon>
        <taxon>Reticulibacter</taxon>
    </lineage>
</organism>
<name>A0A8J3N928_9CHLR</name>
<accession>A0A8J3N928</accession>
<evidence type="ECO:0000313" key="1">
    <source>
        <dbReference type="EMBL" id="GHP00151.1"/>
    </source>
</evidence>
<keyword evidence="2" id="KW-1185">Reference proteome</keyword>
<sequence>MSRAFRKRKFRCSSRLICDANIFPDSVQYAACADWKDDKNRISLQTQQQERRPLMAIGKEQAVGEWGHH</sequence>
<evidence type="ECO:0000313" key="2">
    <source>
        <dbReference type="Proteomes" id="UP000597444"/>
    </source>
</evidence>
<protein>
    <submittedName>
        <fullName evidence="1">Uncharacterized protein</fullName>
    </submittedName>
</protein>
<dbReference type="Proteomes" id="UP000597444">
    <property type="component" value="Unassembled WGS sequence"/>
</dbReference>
<dbReference type="EMBL" id="BNJK01000002">
    <property type="protein sequence ID" value="GHP00151.1"/>
    <property type="molecule type" value="Genomic_DNA"/>
</dbReference>
<proteinExistence type="predicted"/>
<gene>
    <name evidence="1" type="ORF">KSF_101980</name>
</gene>